<dbReference type="InterPro" id="IPR010982">
    <property type="entry name" value="Lambda_DNA-bd_dom_sf"/>
</dbReference>
<evidence type="ECO:0000313" key="6">
    <source>
        <dbReference type="Proteomes" id="UP000704762"/>
    </source>
</evidence>
<dbReference type="Pfam" id="PF00532">
    <property type="entry name" value="Peripla_BP_1"/>
    <property type="match status" value="1"/>
</dbReference>
<reference evidence="5 6" key="1">
    <citation type="submission" date="2021-01" db="EMBL/GenBank/DDBJ databases">
        <title>Sequencing the genomes of 1000 actinobacteria strains.</title>
        <authorList>
            <person name="Klenk H.-P."/>
        </authorList>
    </citation>
    <scope>NUCLEOTIDE SEQUENCE [LARGE SCALE GENOMIC DNA]</scope>
    <source>
        <strain evidence="5 6">DSM 18662</strain>
    </source>
</reference>
<dbReference type="SMART" id="SM00354">
    <property type="entry name" value="HTH_LACI"/>
    <property type="match status" value="1"/>
</dbReference>
<dbReference type="EMBL" id="JAFBCF010000001">
    <property type="protein sequence ID" value="MBM7800739.1"/>
    <property type="molecule type" value="Genomic_DNA"/>
</dbReference>
<evidence type="ECO:0000256" key="2">
    <source>
        <dbReference type="ARBA" id="ARBA00023125"/>
    </source>
</evidence>
<dbReference type="Pfam" id="PF00356">
    <property type="entry name" value="LacI"/>
    <property type="match status" value="1"/>
</dbReference>
<dbReference type="PROSITE" id="PS50932">
    <property type="entry name" value="HTH_LACI_2"/>
    <property type="match status" value="1"/>
</dbReference>
<keyword evidence="1" id="KW-0805">Transcription regulation</keyword>
<organism evidence="5 6">
    <name type="scientific">Microlunatus panaciterrae</name>
    <dbReference type="NCBI Taxonomy" id="400768"/>
    <lineage>
        <taxon>Bacteria</taxon>
        <taxon>Bacillati</taxon>
        <taxon>Actinomycetota</taxon>
        <taxon>Actinomycetes</taxon>
        <taxon>Propionibacteriales</taxon>
        <taxon>Propionibacteriaceae</taxon>
        <taxon>Microlunatus</taxon>
    </lineage>
</organism>
<evidence type="ECO:0000259" key="4">
    <source>
        <dbReference type="PROSITE" id="PS50932"/>
    </source>
</evidence>
<dbReference type="PANTHER" id="PTHR30146">
    <property type="entry name" value="LACI-RELATED TRANSCRIPTIONAL REPRESSOR"/>
    <property type="match status" value="1"/>
</dbReference>
<keyword evidence="2" id="KW-0238">DNA-binding</keyword>
<dbReference type="PROSITE" id="PS00356">
    <property type="entry name" value="HTH_LACI_1"/>
    <property type="match status" value="1"/>
</dbReference>
<comment type="caution">
    <text evidence="5">The sequence shown here is derived from an EMBL/GenBank/DDBJ whole genome shotgun (WGS) entry which is preliminary data.</text>
</comment>
<sequence>MVKISDVALAANVSAATVSRALNNSARVDPVLAARVHAAAQQLGYRPNAVARNLRRQGTQVWALIITDINNPFYTAVARGVEDVAQELGFSVLLCNTDEDQTKQDRYLEVAAQERVAGVILAPRADDSDVSSVQSGNIPLVIVDRRLAQPVDFVTAASFEGAVMATEHLLRQGWQRPACITRPADTATTEQRRLGYEDVVRRHGLPSIVRHVPFHTDSGVDVINKLFGSADPPDSLLTVDAMLALGVMTSLKRQGLKIGRDVGMISFDDADWATVVEPPLSVIAQPAYEIGAEAARLLARRIKKEGPEDPQTMIMSTTLIVRGSCQRPKARKTR</sequence>
<feature type="domain" description="HTH lacI-type" evidence="4">
    <location>
        <begin position="2"/>
        <end position="56"/>
    </location>
</feature>
<accession>A0ABS2RP13</accession>
<dbReference type="CDD" id="cd01392">
    <property type="entry name" value="HTH_LacI"/>
    <property type="match status" value="1"/>
</dbReference>
<keyword evidence="3" id="KW-0804">Transcription</keyword>
<evidence type="ECO:0000313" key="5">
    <source>
        <dbReference type="EMBL" id="MBM7800739.1"/>
    </source>
</evidence>
<evidence type="ECO:0000256" key="1">
    <source>
        <dbReference type="ARBA" id="ARBA00023015"/>
    </source>
</evidence>
<dbReference type="InterPro" id="IPR028082">
    <property type="entry name" value="Peripla_BP_I"/>
</dbReference>
<dbReference type="SUPFAM" id="SSF53822">
    <property type="entry name" value="Periplasmic binding protein-like I"/>
    <property type="match status" value="1"/>
</dbReference>
<name>A0ABS2RP13_9ACTN</name>
<dbReference type="InterPro" id="IPR001761">
    <property type="entry name" value="Peripla_BP/Lac1_sug-bd_dom"/>
</dbReference>
<protein>
    <submittedName>
        <fullName evidence="5">LacI family transcriptional regulator</fullName>
    </submittedName>
</protein>
<dbReference type="PANTHER" id="PTHR30146:SF145">
    <property type="entry name" value="RIBOSE OPERON REPRESSOR"/>
    <property type="match status" value="1"/>
</dbReference>
<gene>
    <name evidence="5" type="ORF">JOE57_003660</name>
</gene>
<dbReference type="SUPFAM" id="SSF47413">
    <property type="entry name" value="lambda repressor-like DNA-binding domains"/>
    <property type="match status" value="1"/>
</dbReference>
<dbReference type="Proteomes" id="UP000704762">
    <property type="component" value="Unassembled WGS sequence"/>
</dbReference>
<keyword evidence="6" id="KW-1185">Reference proteome</keyword>
<dbReference type="Gene3D" id="3.40.50.2300">
    <property type="match status" value="2"/>
</dbReference>
<dbReference type="RefSeq" id="WP_204920085.1">
    <property type="nucleotide sequence ID" value="NZ_BAAAQP010000003.1"/>
</dbReference>
<dbReference type="Gene3D" id="1.10.260.40">
    <property type="entry name" value="lambda repressor-like DNA-binding domains"/>
    <property type="match status" value="1"/>
</dbReference>
<dbReference type="InterPro" id="IPR000843">
    <property type="entry name" value="HTH_LacI"/>
</dbReference>
<proteinExistence type="predicted"/>
<evidence type="ECO:0000256" key="3">
    <source>
        <dbReference type="ARBA" id="ARBA00023163"/>
    </source>
</evidence>